<dbReference type="GO" id="GO:0046856">
    <property type="term" value="P:phosphatidylinositol dephosphorylation"/>
    <property type="evidence" value="ECO:0007669"/>
    <property type="project" value="TreeGrafter"/>
</dbReference>
<dbReference type="GO" id="GO:0043491">
    <property type="term" value="P:phosphatidylinositol 3-kinase/protein kinase B signal transduction"/>
    <property type="evidence" value="ECO:0007669"/>
    <property type="project" value="TreeGrafter"/>
</dbReference>
<dbReference type="GO" id="GO:0051896">
    <property type="term" value="P:regulation of phosphatidylinositol 3-kinase/protein kinase B signal transduction"/>
    <property type="evidence" value="ECO:0007669"/>
    <property type="project" value="TreeGrafter"/>
</dbReference>
<sequence>VICDYLLHRGKFQEELVFYGEVRTRDKRDVTIPSQRRYVIYYSFLLRKQLLYKPVALLFHKMLFEMLFLFETIPMFTGGTCNSQFMVYQLKVKEDKLMLLEFPQPLPVCEDIKVEKVKLYFTELLHSWINNSFLGSDCIQLFLPFSQTWLVKLLGYCWRLTTRSCCTC</sequence>
<dbReference type="GO" id="GO:0004725">
    <property type="term" value="F:protein tyrosine phosphatase activity"/>
    <property type="evidence" value="ECO:0007669"/>
    <property type="project" value="TreeGrafter"/>
</dbReference>
<dbReference type="GO" id="GO:0008285">
    <property type="term" value="P:negative regulation of cell population proliferation"/>
    <property type="evidence" value="ECO:0007669"/>
    <property type="project" value="TreeGrafter"/>
</dbReference>
<dbReference type="Ensembl" id="ENSSAUT00010064786.1">
    <property type="protein sequence ID" value="ENSSAUP00010061778.1"/>
    <property type="gene ID" value="ENSSAUG00010024967.1"/>
</dbReference>
<dbReference type="GO" id="GO:0048870">
    <property type="term" value="P:cell motility"/>
    <property type="evidence" value="ECO:0007669"/>
    <property type="project" value="TreeGrafter"/>
</dbReference>
<dbReference type="InParanoid" id="A0A671YK87"/>
<proteinExistence type="predicted"/>
<dbReference type="GO" id="GO:0016314">
    <property type="term" value="F:phosphatidylinositol-3,4,5-trisphosphate 3-phosphatase activity"/>
    <property type="evidence" value="ECO:0007669"/>
    <property type="project" value="TreeGrafter"/>
</dbReference>
<reference evidence="1" key="1">
    <citation type="submission" date="2021-04" db="EMBL/GenBank/DDBJ databases">
        <authorList>
            <consortium name="Wellcome Sanger Institute Data Sharing"/>
        </authorList>
    </citation>
    <scope>NUCLEOTIDE SEQUENCE [LARGE SCALE GENOMIC DNA]</scope>
</reference>
<reference evidence="1" key="3">
    <citation type="submission" date="2025-09" db="UniProtKB">
        <authorList>
            <consortium name="Ensembl"/>
        </authorList>
    </citation>
    <scope>IDENTIFICATION</scope>
</reference>
<dbReference type="PANTHER" id="PTHR12305">
    <property type="entry name" value="PHOSPHATASE WITH HOMOLOGY TO TENSIN"/>
    <property type="match status" value="1"/>
</dbReference>
<name>A0A671YK87_SPAAU</name>
<dbReference type="GO" id="GO:0005829">
    <property type="term" value="C:cytosol"/>
    <property type="evidence" value="ECO:0007669"/>
    <property type="project" value="TreeGrafter"/>
</dbReference>
<accession>A0A671YK87</accession>
<evidence type="ECO:0000313" key="1">
    <source>
        <dbReference type="Ensembl" id="ENSSAUP00010061778.1"/>
    </source>
</evidence>
<dbReference type="Gene3D" id="2.60.40.1110">
    <property type="match status" value="1"/>
</dbReference>
<dbReference type="GO" id="GO:0042995">
    <property type="term" value="C:cell projection"/>
    <property type="evidence" value="ECO:0007669"/>
    <property type="project" value="TreeGrafter"/>
</dbReference>
<keyword evidence="2" id="KW-1185">Reference proteome</keyword>
<dbReference type="PANTHER" id="PTHR12305:SF81">
    <property type="entry name" value="PHOSPHATIDYLINOSITOL 3,4,5-TRISPHOSPHATE 3-PHOSPHATASE AND DUAL-SPECIFICITY PROTEIN PHOSPHATASE PTEN"/>
    <property type="match status" value="1"/>
</dbReference>
<dbReference type="SUPFAM" id="SSF49562">
    <property type="entry name" value="C2 domain (Calcium/lipid-binding domain, CaLB)"/>
    <property type="match status" value="1"/>
</dbReference>
<dbReference type="InterPro" id="IPR029021">
    <property type="entry name" value="Prot-tyrosine_phosphatase-like"/>
</dbReference>
<organism evidence="1 2">
    <name type="scientific">Sparus aurata</name>
    <name type="common">Gilthead sea bream</name>
    <dbReference type="NCBI Taxonomy" id="8175"/>
    <lineage>
        <taxon>Eukaryota</taxon>
        <taxon>Metazoa</taxon>
        <taxon>Chordata</taxon>
        <taxon>Craniata</taxon>
        <taxon>Vertebrata</taxon>
        <taxon>Euteleostomi</taxon>
        <taxon>Actinopterygii</taxon>
        <taxon>Neopterygii</taxon>
        <taxon>Teleostei</taxon>
        <taxon>Neoteleostei</taxon>
        <taxon>Acanthomorphata</taxon>
        <taxon>Eupercaria</taxon>
        <taxon>Spariformes</taxon>
        <taxon>Sparidae</taxon>
        <taxon>Sparus</taxon>
    </lineage>
</organism>
<dbReference type="Gene3D" id="3.90.190.10">
    <property type="entry name" value="Protein tyrosine phosphatase superfamily"/>
    <property type="match status" value="1"/>
</dbReference>
<dbReference type="Proteomes" id="UP000472265">
    <property type="component" value="Chromosome 6"/>
</dbReference>
<dbReference type="InterPro" id="IPR035892">
    <property type="entry name" value="C2_domain_sf"/>
</dbReference>
<evidence type="ECO:0000313" key="2">
    <source>
        <dbReference type="Proteomes" id="UP000472265"/>
    </source>
</evidence>
<dbReference type="InterPro" id="IPR051281">
    <property type="entry name" value="Dual-spec_lipid-protein_phosph"/>
</dbReference>
<dbReference type="GO" id="GO:0005886">
    <property type="term" value="C:plasma membrane"/>
    <property type="evidence" value="ECO:0007669"/>
    <property type="project" value="TreeGrafter"/>
</dbReference>
<reference evidence="1" key="2">
    <citation type="submission" date="2025-08" db="UniProtKB">
        <authorList>
            <consortium name="Ensembl"/>
        </authorList>
    </citation>
    <scope>IDENTIFICATION</scope>
</reference>
<dbReference type="AlphaFoldDB" id="A0A671YK87"/>
<protein>
    <submittedName>
        <fullName evidence="1">Uncharacterized protein</fullName>
    </submittedName>
</protein>
<dbReference type="GO" id="GO:0005634">
    <property type="term" value="C:nucleus"/>
    <property type="evidence" value="ECO:0007669"/>
    <property type="project" value="TreeGrafter"/>
</dbReference>